<reference evidence="2 3" key="1">
    <citation type="submission" date="2019-05" db="EMBL/GenBank/DDBJ databases">
        <title>Another draft genome of Portunus trituberculatus and its Hox gene families provides insights of decapod evolution.</title>
        <authorList>
            <person name="Jeong J.-H."/>
            <person name="Song I."/>
            <person name="Kim S."/>
            <person name="Choi T."/>
            <person name="Kim D."/>
            <person name="Ryu S."/>
            <person name="Kim W."/>
        </authorList>
    </citation>
    <scope>NUCLEOTIDE SEQUENCE [LARGE SCALE GENOMIC DNA]</scope>
    <source>
        <tissue evidence="2">Muscle</tissue>
    </source>
</reference>
<organism evidence="2 3">
    <name type="scientific">Portunus trituberculatus</name>
    <name type="common">Swimming crab</name>
    <name type="synonym">Neptunus trituberculatus</name>
    <dbReference type="NCBI Taxonomy" id="210409"/>
    <lineage>
        <taxon>Eukaryota</taxon>
        <taxon>Metazoa</taxon>
        <taxon>Ecdysozoa</taxon>
        <taxon>Arthropoda</taxon>
        <taxon>Crustacea</taxon>
        <taxon>Multicrustacea</taxon>
        <taxon>Malacostraca</taxon>
        <taxon>Eumalacostraca</taxon>
        <taxon>Eucarida</taxon>
        <taxon>Decapoda</taxon>
        <taxon>Pleocyemata</taxon>
        <taxon>Brachyura</taxon>
        <taxon>Eubrachyura</taxon>
        <taxon>Portunoidea</taxon>
        <taxon>Portunidae</taxon>
        <taxon>Portuninae</taxon>
        <taxon>Portunus</taxon>
    </lineage>
</organism>
<comment type="caution">
    <text evidence="2">The sequence shown here is derived from an EMBL/GenBank/DDBJ whole genome shotgun (WGS) entry which is preliminary data.</text>
</comment>
<feature type="region of interest" description="Disordered" evidence="1">
    <location>
        <begin position="1"/>
        <end position="135"/>
    </location>
</feature>
<evidence type="ECO:0000313" key="3">
    <source>
        <dbReference type="Proteomes" id="UP000324222"/>
    </source>
</evidence>
<sequence length="135" mass="14739">MDGECRLGQKGGVTKTRITSPGQRQRVGHEGTDNSSPGQTHYLAPRREARRRNLLNGAPREGCRLDHVEETAPPGHSESCITHTQTHTRTHTRTHDATSTGPPVQDSATQLPRRSRRGAITSGAKSPDEGWTCLN</sequence>
<dbReference type="AlphaFoldDB" id="A0A5B7F5M4"/>
<dbReference type="EMBL" id="VSRR010005189">
    <property type="protein sequence ID" value="MPC41802.1"/>
    <property type="molecule type" value="Genomic_DNA"/>
</dbReference>
<protein>
    <submittedName>
        <fullName evidence="2">Uncharacterized protein</fullName>
    </submittedName>
</protein>
<keyword evidence="3" id="KW-1185">Reference proteome</keyword>
<evidence type="ECO:0000313" key="2">
    <source>
        <dbReference type="EMBL" id="MPC41802.1"/>
    </source>
</evidence>
<proteinExistence type="predicted"/>
<feature type="compositionally biased region" description="Basic and acidic residues" evidence="1">
    <location>
        <begin position="61"/>
        <end position="70"/>
    </location>
</feature>
<gene>
    <name evidence="2" type="ORF">E2C01_035408</name>
</gene>
<dbReference type="Proteomes" id="UP000324222">
    <property type="component" value="Unassembled WGS sequence"/>
</dbReference>
<accession>A0A5B7F5M4</accession>
<evidence type="ECO:0000256" key="1">
    <source>
        <dbReference type="SAM" id="MobiDB-lite"/>
    </source>
</evidence>
<name>A0A5B7F5M4_PORTR</name>